<organism evidence="4">
    <name type="scientific">Gongylonema pulchrum</name>
    <dbReference type="NCBI Taxonomy" id="637853"/>
    <lineage>
        <taxon>Eukaryota</taxon>
        <taxon>Metazoa</taxon>
        <taxon>Ecdysozoa</taxon>
        <taxon>Nematoda</taxon>
        <taxon>Chromadorea</taxon>
        <taxon>Rhabditida</taxon>
        <taxon>Spirurina</taxon>
        <taxon>Spiruromorpha</taxon>
        <taxon>Spiruroidea</taxon>
        <taxon>Gongylonematidae</taxon>
        <taxon>Gongylonema</taxon>
    </lineage>
</organism>
<feature type="region of interest" description="Disordered" evidence="1">
    <location>
        <begin position="11"/>
        <end position="43"/>
    </location>
</feature>
<gene>
    <name evidence="2" type="ORF">GPUH_LOCUS19229</name>
</gene>
<evidence type="ECO:0000313" key="4">
    <source>
        <dbReference type="WBParaSite" id="GPUH_0001925601-mRNA-1"/>
    </source>
</evidence>
<proteinExistence type="predicted"/>
<evidence type="ECO:0000256" key="1">
    <source>
        <dbReference type="SAM" id="MobiDB-lite"/>
    </source>
</evidence>
<name>A0A183EE40_9BILA</name>
<keyword evidence="3" id="KW-1185">Reference proteome</keyword>
<evidence type="ECO:0000313" key="3">
    <source>
        <dbReference type="Proteomes" id="UP000271098"/>
    </source>
</evidence>
<dbReference type="WBParaSite" id="GPUH_0001925601-mRNA-1">
    <property type="protein sequence ID" value="GPUH_0001925601-mRNA-1"/>
    <property type="gene ID" value="GPUH_0001925601"/>
</dbReference>
<sequence>MLHIAVVSKITKQQNTERQSDDGSWVDAGNANDEQSYQIPNAPIHTDGFKGLPGCSSQVDMEFEDAEQPDQNLASASFIPFLNECESGFSKLVGQVASENADAPYQQGSKAIATTTELIADAMQNIICEHRRKEKMPFNQQLKTFENLLKIDIAAIGF</sequence>
<reference evidence="4" key="1">
    <citation type="submission" date="2016-06" db="UniProtKB">
        <authorList>
            <consortium name="WormBaseParasite"/>
        </authorList>
    </citation>
    <scope>IDENTIFICATION</scope>
</reference>
<protein>
    <submittedName>
        <fullName evidence="2 4">Uncharacterized protein</fullName>
    </submittedName>
</protein>
<accession>A0A183EE40</accession>
<dbReference type="EMBL" id="UYRT01088161">
    <property type="protein sequence ID" value="VDN33418.1"/>
    <property type="molecule type" value="Genomic_DNA"/>
</dbReference>
<reference evidence="2 3" key="2">
    <citation type="submission" date="2018-11" db="EMBL/GenBank/DDBJ databases">
        <authorList>
            <consortium name="Pathogen Informatics"/>
        </authorList>
    </citation>
    <scope>NUCLEOTIDE SEQUENCE [LARGE SCALE GENOMIC DNA]</scope>
</reference>
<dbReference type="AlphaFoldDB" id="A0A183EE40"/>
<dbReference type="Proteomes" id="UP000271098">
    <property type="component" value="Unassembled WGS sequence"/>
</dbReference>
<evidence type="ECO:0000313" key="2">
    <source>
        <dbReference type="EMBL" id="VDN33418.1"/>
    </source>
</evidence>